<feature type="region of interest" description="Disordered" evidence="1">
    <location>
        <begin position="64"/>
        <end position="91"/>
    </location>
</feature>
<gene>
    <name evidence="2" type="ORF">CCMP2556_LOCUS12051</name>
</gene>
<dbReference type="Proteomes" id="UP001642484">
    <property type="component" value="Unassembled WGS sequence"/>
</dbReference>
<evidence type="ECO:0000256" key="1">
    <source>
        <dbReference type="SAM" id="MobiDB-lite"/>
    </source>
</evidence>
<proteinExistence type="predicted"/>
<feature type="region of interest" description="Disordered" evidence="1">
    <location>
        <begin position="1"/>
        <end position="37"/>
    </location>
</feature>
<evidence type="ECO:0000313" key="2">
    <source>
        <dbReference type="EMBL" id="CAK9015315.1"/>
    </source>
</evidence>
<name>A0ABP0JLK1_9DINO</name>
<dbReference type="EMBL" id="CAXAMN010005780">
    <property type="protein sequence ID" value="CAK9015315.1"/>
    <property type="molecule type" value="Genomic_DNA"/>
</dbReference>
<feature type="compositionally biased region" description="Low complexity" evidence="1">
    <location>
        <begin position="77"/>
        <end position="91"/>
    </location>
</feature>
<protein>
    <submittedName>
        <fullName evidence="2">Uncharacterized protein</fullName>
    </submittedName>
</protein>
<reference evidence="2 3" key="1">
    <citation type="submission" date="2024-02" db="EMBL/GenBank/DDBJ databases">
        <authorList>
            <person name="Chen Y."/>
            <person name="Shah S."/>
            <person name="Dougan E. K."/>
            <person name="Thang M."/>
            <person name="Chan C."/>
        </authorList>
    </citation>
    <scope>NUCLEOTIDE SEQUENCE [LARGE SCALE GENOMIC DNA]</scope>
</reference>
<evidence type="ECO:0000313" key="3">
    <source>
        <dbReference type="Proteomes" id="UP001642484"/>
    </source>
</evidence>
<accession>A0ABP0JLK1</accession>
<comment type="caution">
    <text evidence="2">The sequence shown here is derived from an EMBL/GenBank/DDBJ whole genome shotgun (WGS) entry which is preliminary data.</text>
</comment>
<sequence length="408" mass="45039">MPEVDLGDPLFYGEGDFDPWGSTDPTPNSAEQRRRWPIRLVGERPSWGLAQLCLKEAEPKTSGLFKERARIPPRAAPPEAAAGARSRGSRGNSRVFSASLALDQGLIDVLFRDSLRYPEDGYHDADAREADRFVREPEVAARGFVSRFNTPVKDSRSVNVDLYDEVFRPVGVSMMQYERLMSFANKCKATPGSVVVPGGKSNGRFVLLTYGAAVAHKHGPESPEKLGDPICVYLGRLTPRQSLSPQLLEKGPVRGSVVGGSALVDGSVTEKVYPSDIVAAEPTEWLEWDLDDLQRIIDAPGWRAVQASFYHLQLGTLDRDRASKIKADDKTKVKGSAEAQPNEEADAVAVLHRGALLRLRLRGQRALWSVETGWEGWREWMQRGDRNGEKRRCGSFFGVGHSTKTIAA</sequence>
<keyword evidence="3" id="KW-1185">Reference proteome</keyword>
<organism evidence="2 3">
    <name type="scientific">Durusdinium trenchii</name>
    <dbReference type="NCBI Taxonomy" id="1381693"/>
    <lineage>
        <taxon>Eukaryota</taxon>
        <taxon>Sar</taxon>
        <taxon>Alveolata</taxon>
        <taxon>Dinophyceae</taxon>
        <taxon>Suessiales</taxon>
        <taxon>Symbiodiniaceae</taxon>
        <taxon>Durusdinium</taxon>
    </lineage>
</organism>